<evidence type="ECO:0000313" key="4">
    <source>
        <dbReference type="Proteomes" id="UP000315389"/>
    </source>
</evidence>
<dbReference type="PANTHER" id="PTHR30336">
    <property type="entry name" value="INNER MEMBRANE PROTEIN, PROBABLE PERMEASE"/>
    <property type="match status" value="1"/>
</dbReference>
<dbReference type="PANTHER" id="PTHR30336:SF6">
    <property type="entry name" value="INTEGRAL MEMBRANE PROTEIN"/>
    <property type="match status" value="1"/>
</dbReference>
<proteinExistence type="predicted"/>
<dbReference type="InterPro" id="IPR051599">
    <property type="entry name" value="Cell_Envelope_Assoc"/>
</dbReference>
<dbReference type="Proteomes" id="UP000315389">
    <property type="component" value="Unassembled WGS sequence"/>
</dbReference>
<organism evidence="3 4">
    <name type="scientific">Rarobacter faecitabidus</name>
    <dbReference type="NCBI Taxonomy" id="13243"/>
    <lineage>
        <taxon>Bacteria</taxon>
        <taxon>Bacillati</taxon>
        <taxon>Actinomycetota</taxon>
        <taxon>Actinomycetes</taxon>
        <taxon>Micrococcales</taxon>
        <taxon>Rarobacteraceae</taxon>
        <taxon>Rarobacter</taxon>
    </lineage>
</organism>
<gene>
    <name evidence="3" type="ORF">FB461_1293</name>
</gene>
<keyword evidence="4" id="KW-1185">Reference proteome</keyword>
<dbReference type="InterPro" id="IPR003848">
    <property type="entry name" value="DUF218"/>
</dbReference>
<feature type="domain" description="DUF218" evidence="2">
    <location>
        <begin position="68"/>
        <end position="185"/>
    </location>
</feature>
<feature type="transmembrane region" description="Helical" evidence="1">
    <location>
        <begin position="27"/>
        <end position="49"/>
    </location>
</feature>
<name>A0A542ZWM7_RARFA</name>
<reference evidence="3 4" key="1">
    <citation type="submission" date="2019-06" db="EMBL/GenBank/DDBJ databases">
        <title>Sequencing the genomes of 1000 actinobacteria strains.</title>
        <authorList>
            <person name="Klenk H.-P."/>
        </authorList>
    </citation>
    <scope>NUCLEOTIDE SEQUENCE [LARGE SCALE GENOMIC DNA]</scope>
    <source>
        <strain evidence="3 4">DSM 4813</strain>
    </source>
</reference>
<sequence length="236" mass="25363">MQGMTFDAEPSAPPTVSRLRRFLRRRIIRWALVVVALAVVVVVSAIVWVQGSGRGGIYDTADVPSRPVALVLGAGLRSDGTPTLYLARRLEIALDLYDRGAIRGVLASGDNSTTSYDEPSAMRDWLVSRGIPDDVVALDYAGFDTHDSCVRAREIFGVTAATVITQDYHLPRALFSCRRAGVDAVGVGASSGNGTVGRYRARELAASVKAAWDGMTHRKPKFLGPHEPALDGILTN</sequence>
<evidence type="ECO:0000313" key="3">
    <source>
        <dbReference type="EMBL" id="TQL64774.1"/>
    </source>
</evidence>
<evidence type="ECO:0000259" key="2">
    <source>
        <dbReference type="Pfam" id="PF02698"/>
    </source>
</evidence>
<comment type="caution">
    <text evidence="3">The sequence shown here is derived from an EMBL/GenBank/DDBJ whole genome shotgun (WGS) entry which is preliminary data.</text>
</comment>
<keyword evidence="1" id="KW-1133">Transmembrane helix</keyword>
<dbReference type="GO" id="GO:0005886">
    <property type="term" value="C:plasma membrane"/>
    <property type="evidence" value="ECO:0007669"/>
    <property type="project" value="TreeGrafter"/>
</dbReference>
<keyword evidence="1" id="KW-0472">Membrane</keyword>
<dbReference type="Pfam" id="PF02698">
    <property type="entry name" value="DUF218"/>
    <property type="match status" value="1"/>
</dbReference>
<dbReference type="AlphaFoldDB" id="A0A542ZWM7"/>
<dbReference type="EMBL" id="VFOS01000001">
    <property type="protein sequence ID" value="TQL64774.1"/>
    <property type="molecule type" value="Genomic_DNA"/>
</dbReference>
<keyword evidence="1" id="KW-0812">Transmembrane</keyword>
<dbReference type="CDD" id="cd06259">
    <property type="entry name" value="YdcF-like"/>
    <property type="match status" value="1"/>
</dbReference>
<evidence type="ECO:0000256" key="1">
    <source>
        <dbReference type="SAM" id="Phobius"/>
    </source>
</evidence>
<accession>A0A542ZWM7</accession>
<protein>
    <submittedName>
        <fullName evidence="3">Vancomycin permeability regulator SanA</fullName>
    </submittedName>
</protein>